<keyword evidence="1" id="KW-0175">Coiled coil</keyword>
<feature type="compositionally biased region" description="Pro residues" evidence="2">
    <location>
        <begin position="31"/>
        <end position="41"/>
    </location>
</feature>
<evidence type="ECO:0000313" key="4">
    <source>
        <dbReference type="Proteomes" id="UP000799767"/>
    </source>
</evidence>
<feature type="coiled-coil region" evidence="1">
    <location>
        <begin position="187"/>
        <end position="214"/>
    </location>
</feature>
<dbReference type="AlphaFoldDB" id="A0A6A6PM55"/>
<evidence type="ECO:0000256" key="1">
    <source>
        <dbReference type="SAM" id="Coils"/>
    </source>
</evidence>
<gene>
    <name evidence="3" type="ORF">BDY17DRAFT_182336</name>
</gene>
<protein>
    <submittedName>
        <fullName evidence="3">Uncharacterized protein</fullName>
    </submittedName>
</protein>
<name>A0A6A6PM55_9PEZI</name>
<dbReference type="RefSeq" id="XP_033587642.1">
    <property type="nucleotide sequence ID" value="XM_033729918.1"/>
</dbReference>
<sequence>MPGQYRSPANLRWLENRRDNHRRPSSLRPLRPSPPPMPPRQPVARDRLAWITDTLETSNLSGEHRGYITEYLRRLEDTAHTSEGLEIQLRASAQRLEEADAIVSRGRDRLRAKDDAVAGLQVRIERKAADLVTVEGERDALKAKIDEMADLPAKLETAKKGFLGIERQLREFKSAAEEESLVMRGLMQCGTKRMQEQREEIEALTEQNEALAATLDEKHSSVTDLNDKLVRFSMASTEEQVAIAMEAQAQRTLPLVEGLKEEIAIRDTALKAAEMEKNRLFAANQSYKVEIERLKSGARTSGLAVGAAVRRDSGAQVSGSCVRLMTSRKKLTMSRCAAR</sequence>
<accession>A0A6A6PM55</accession>
<organism evidence="3 4">
    <name type="scientific">Neohortaea acidophila</name>
    <dbReference type="NCBI Taxonomy" id="245834"/>
    <lineage>
        <taxon>Eukaryota</taxon>
        <taxon>Fungi</taxon>
        <taxon>Dikarya</taxon>
        <taxon>Ascomycota</taxon>
        <taxon>Pezizomycotina</taxon>
        <taxon>Dothideomycetes</taxon>
        <taxon>Dothideomycetidae</taxon>
        <taxon>Mycosphaerellales</taxon>
        <taxon>Teratosphaeriaceae</taxon>
        <taxon>Neohortaea</taxon>
    </lineage>
</organism>
<dbReference type="EMBL" id="MU001638">
    <property type="protein sequence ID" value="KAF2481072.1"/>
    <property type="molecule type" value="Genomic_DNA"/>
</dbReference>
<dbReference type="OrthoDB" id="3648836at2759"/>
<keyword evidence="4" id="KW-1185">Reference proteome</keyword>
<dbReference type="GeneID" id="54470920"/>
<reference evidence="3" key="1">
    <citation type="journal article" date="2020" name="Stud. Mycol.">
        <title>101 Dothideomycetes genomes: a test case for predicting lifestyles and emergence of pathogens.</title>
        <authorList>
            <person name="Haridas S."/>
            <person name="Albert R."/>
            <person name="Binder M."/>
            <person name="Bloem J."/>
            <person name="Labutti K."/>
            <person name="Salamov A."/>
            <person name="Andreopoulos B."/>
            <person name="Baker S."/>
            <person name="Barry K."/>
            <person name="Bills G."/>
            <person name="Bluhm B."/>
            <person name="Cannon C."/>
            <person name="Castanera R."/>
            <person name="Culley D."/>
            <person name="Daum C."/>
            <person name="Ezra D."/>
            <person name="Gonzalez J."/>
            <person name="Henrissat B."/>
            <person name="Kuo A."/>
            <person name="Liang C."/>
            <person name="Lipzen A."/>
            <person name="Lutzoni F."/>
            <person name="Magnuson J."/>
            <person name="Mondo S."/>
            <person name="Nolan M."/>
            <person name="Ohm R."/>
            <person name="Pangilinan J."/>
            <person name="Park H.-J."/>
            <person name="Ramirez L."/>
            <person name="Alfaro M."/>
            <person name="Sun H."/>
            <person name="Tritt A."/>
            <person name="Yoshinaga Y."/>
            <person name="Zwiers L.-H."/>
            <person name="Turgeon B."/>
            <person name="Goodwin S."/>
            <person name="Spatafora J."/>
            <person name="Crous P."/>
            <person name="Grigoriev I."/>
        </authorList>
    </citation>
    <scope>NUCLEOTIDE SEQUENCE</scope>
    <source>
        <strain evidence="3">CBS 113389</strain>
    </source>
</reference>
<evidence type="ECO:0000313" key="3">
    <source>
        <dbReference type="EMBL" id="KAF2481072.1"/>
    </source>
</evidence>
<proteinExistence type="predicted"/>
<dbReference type="Proteomes" id="UP000799767">
    <property type="component" value="Unassembled WGS sequence"/>
</dbReference>
<evidence type="ECO:0000256" key="2">
    <source>
        <dbReference type="SAM" id="MobiDB-lite"/>
    </source>
</evidence>
<feature type="region of interest" description="Disordered" evidence="2">
    <location>
        <begin position="1"/>
        <end position="42"/>
    </location>
</feature>